<dbReference type="Proteomes" id="UP001180453">
    <property type="component" value="Unassembled WGS sequence"/>
</dbReference>
<accession>A0ABU1YNP8</accession>
<dbReference type="EMBL" id="JAVDXU010000002">
    <property type="protein sequence ID" value="MDR7270483.1"/>
    <property type="molecule type" value="Genomic_DNA"/>
</dbReference>
<feature type="region of interest" description="Disordered" evidence="1">
    <location>
        <begin position="1"/>
        <end position="27"/>
    </location>
</feature>
<comment type="caution">
    <text evidence="3">The sequence shown here is derived from an EMBL/GenBank/DDBJ whole genome shotgun (WGS) entry which is preliminary data.</text>
</comment>
<sequence length="183" mass="19878">MPTATKTSAKASKGASTKPAAASKARGNDAPDAIDLLIADHREVKALFKEYDKLVKAQADAGEKQVVAAQICVMLTAHATAEEELFYPRAREVLGEDEDLVDEADVEHASAKELIAQIEDGSPDDPLYDAKVKVLGEYIDHHVKEEEGEMFPKVRKSDLDLDILGEDIAARKAELMGQADEPH</sequence>
<protein>
    <submittedName>
        <fullName evidence="3">Hemerythrin superfamily protein</fullName>
    </submittedName>
</protein>
<gene>
    <name evidence="3" type="ORF">J2X20_003141</name>
</gene>
<feature type="domain" description="Hemerythrin-like" evidence="2">
    <location>
        <begin position="33"/>
        <end position="154"/>
    </location>
</feature>
<evidence type="ECO:0000313" key="3">
    <source>
        <dbReference type="EMBL" id="MDR7270483.1"/>
    </source>
</evidence>
<name>A0ABU1YNP8_ROSSA</name>
<reference evidence="3 4" key="1">
    <citation type="submission" date="2023-07" db="EMBL/GenBank/DDBJ databases">
        <title>Sorghum-associated microbial communities from plants grown in Nebraska, USA.</title>
        <authorList>
            <person name="Schachtman D."/>
        </authorList>
    </citation>
    <scope>NUCLEOTIDE SEQUENCE [LARGE SCALE GENOMIC DNA]</scope>
    <source>
        <strain evidence="3 4">BE314</strain>
    </source>
</reference>
<dbReference type="RefSeq" id="WP_310266424.1">
    <property type="nucleotide sequence ID" value="NZ_JAVDXU010000002.1"/>
</dbReference>
<dbReference type="InterPro" id="IPR012312">
    <property type="entry name" value="Hemerythrin-like"/>
</dbReference>
<keyword evidence="4" id="KW-1185">Reference proteome</keyword>
<dbReference type="CDD" id="cd12108">
    <property type="entry name" value="Hr-like"/>
    <property type="match status" value="1"/>
</dbReference>
<evidence type="ECO:0000256" key="1">
    <source>
        <dbReference type="SAM" id="MobiDB-lite"/>
    </source>
</evidence>
<dbReference type="PANTHER" id="PTHR35585">
    <property type="entry name" value="HHE DOMAIN PROTEIN (AFU_ORTHOLOGUE AFUA_4G00730)"/>
    <property type="match status" value="1"/>
</dbReference>
<evidence type="ECO:0000313" key="4">
    <source>
        <dbReference type="Proteomes" id="UP001180453"/>
    </source>
</evidence>
<dbReference type="PANTHER" id="PTHR35585:SF1">
    <property type="entry name" value="HHE DOMAIN PROTEIN (AFU_ORTHOLOGUE AFUA_4G00730)"/>
    <property type="match status" value="1"/>
</dbReference>
<dbReference type="Pfam" id="PF01814">
    <property type="entry name" value="Hemerythrin"/>
    <property type="match status" value="1"/>
</dbReference>
<proteinExistence type="predicted"/>
<organism evidence="3 4">
    <name type="scientific">Roseateles saccharophilus</name>
    <name type="common">Pseudomonas saccharophila</name>
    <dbReference type="NCBI Taxonomy" id="304"/>
    <lineage>
        <taxon>Bacteria</taxon>
        <taxon>Pseudomonadati</taxon>
        <taxon>Pseudomonadota</taxon>
        <taxon>Betaproteobacteria</taxon>
        <taxon>Burkholderiales</taxon>
        <taxon>Sphaerotilaceae</taxon>
        <taxon>Roseateles</taxon>
    </lineage>
</organism>
<evidence type="ECO:0000259" key="2">
    <source>
        <dbReference type="Pfam" id="PF01814"/>
    </source>
</evidence>
<dbReference type="Gene3D" id="1.20.120.520">
    <property type="entry name" value="nmb1532 protein domain like"/>
    <property type="match status" value="1"/>
</dbReference>